<dbReference type="RefSeq" id="WP_171225654.1">
    <property type="nucleotide sequence ID" value="NZ_CP053085.1"/>
</dbReference>
<dbReference type="NCBIfam" id="NF033550">
    <property type="entry name" value="transpos_ISL3"/>
    <property type="match status" value="1"/>
</dbReference>
<organism evidence="4 5">
    <name type="scientific">Gemmatimonas groenlandica</name>
    <dbReference type="NCBI Taxonomy" id="2732249"/>
    <lineage>
        <taxon>Bacteria</taxon>
        <taxon>Pseudomonadati</taxon>
        <taxon>Gemmatimonadota</taxon>
        <taxon>Gemmatimonadia</taxon>
        <taxon>Gemmatimonadales</taxon>
        <taxon>Gemmatimonadaceae</taxon>
        <taxon>Gemmatimonas</taxon>
    </lineage>
</organism>
<feature type="domain" description="Transposase IS204/IS1001/IS1096/IS1165 helix-turn-helix" evidence="2">
    <location>
        <begin position="102"/>
        <end position="151"/>
    </location>
</feature>
<dbReference type="Pfam" id="PF14690">
    <property type="entry name" value="Zn_ribbon_ISL3"/>
    <property type="match status" value="1"/>
</dbReference>
<dbReference type="InterPro" id="IPR002560">
    <property type="entry name" value="Transposase_DDE"/>
</dbReference>
<dbReference type="InterPro" id="IPR032877">
    <property type="entry name" value="Transposase_HTH"/>
</dbReference>
<dbReference type="PANTHER" id="PTHR33498">
    <property type="entry name" value="TRANSPOSASE FOR INSERTION SEQUENCE ELEMENT IS1557"/>
    <property type="match status" value="1"/>
</dbReference>
<protein>
    <submittedName>
        <fullName evidence="4">ISL3 family transposase</fullName>
    </submittedName>
</protein>
<dbReference type="Pfam" id="PF01610">
    <property type="entry name" value="DDE_Tnp_ISL3"/>
    <property type="match status" value="1"/>
</dbReference>
<dbReference type="AlphaFoldDB" id="A0A6M4IR15"/>
<dbReference type="EMBL" id="CP053085">
    <property type="protein sequence ID" value="QJR36219.1"/>
    <property type="molecule type" value="Genomic_DNA"/>
</dbReference>
<proteinExistence type="predicted"/>
<dbReference type="InterPro" id="IPR047951">
    <property type="entry name" value="Transpos_ISL3"/>
</dbReference>
<dbReference type="KEGG" id="ggr:HKW67_12225"/>
<evidence type="ECO:0000313" key="5">
    <source>
        <dbReference type="Proteomes" id="UP000500938"/>
    </source>
</evidence>
<dbReference type="PANTHER" id="PTHR33498:SF1">
    <property type="entry name" value="TRANSPOSASE FOR INSERTION SEQUENCE ELEMENT IS1557"/>
    <property type="match status" value="1"/>
</dbReference>
<dbReference type="InterPro" id="IPR029261">
    <property type="entry name" value="Transposase_Znf"/>
</dbReference>
<dbReference type="Proteomes" id="UP000500938">
    <property type="component" value="Chromosome"/>
</dbReference>
<sequence>MTEPVSDALLKLLGEWEGFDVERVETEAEGDDVFGAPAPRLVLMLRAKAGAPKRCSQCGAIVEKIHDVSERRVRDLPLGEWDTWLVFPRARLQCPRCGPTVEAVPWLDRYQRMTTRLAEKIARLAQVLPIKQVAAWFGVGWDTVKQIDQRALAQRLGAAEDHLDGLRRIAIDEFAICRGHQYATVVLDVDRKRVVWIARGRDQEALRGFLTALGPTRCAAVDAVAVDMWKPYAAELRVHYPQAALVYDLFHIVAKYALDVIDRVRVDETNRLAAAAGQGKVREARRVIKGARWLLLRNKANLKTRGERVRLRDLLRANRALFIVYVLKDDLKRLWQYRSPVAALRFWKAWRRRALRSRIPALRKFTAMLERHLDGILSHCRYPINSGVLEGCNNKIKALKRVAYGIATMPTSSSRFARRFPEFPDDPIRIAHKCPI</sequence>
<reference evidence="4 5" key="1">
    <citation type="submission" date="2020-05" db="EMBL/GenBank/DDBJ databases">
        <title>Complete genome sequence of Gemmatimonas greenlandica TET16.</title>
        <authorList>
            <person name="Zeng Y."/>
        </authorList>
    </citation>
    <scope>NUCLEOTIDE SEQUENCE [LARGE SCALE GENOMIC DNA]</scope>
    <source>
        <strain evidence="4 5">TET16</strain>
    </source>
</reference>
<dbReference type="Pfam" id="PF13542">
    <property type="entry name" value="HTH_Tnp_ISL3"/>
    <property type="match status" value="1"/>
</dbReference>
<evidence type="ECO:0000259" key="3">
    <source>
        <dbReference type="Pfam" id="PF14690"/>
    </source>
</evidence>
<accession>A0A6M4IR15</accession>
<name>A0A6M4IR15_9BACT</name>
<evidence type="ECO:0000313" key="4">
    <source>
        <dbReference type="EMBL" id="QJR36219.1"/>
    </source>
</evidence>
<evidence type="ECO:0000259" key="2">
    <source>
        <dbReference type="Pfam" id="PF13542"/>
    </source>
</evidence>
<feature type="domain" description="Transposase IS204/IS1001/IS1096/IS1165 DDE" evidence="1">
    <location>
        <begin position="169"/>
        <end position="408"/>
    </location>
</feature>
<gene>
    <name evidence="4" type="ORF">HKW67_12225</name>
</gene>
<keyword evidence="5" id="KW-1185">Reference proteome</keyword>
<evidence type="ECO:0000259" key="1">
    <source>
        <dbReference type="Pfam" id="PF01610"/>
    </source>
</evidence>
<feature type="domain" description="Transposase IS204/IS1001/IS1096/IS1165 zinc-finger" evidence="3">
    <location>
        <begin position="52"/>
        <end position="97"/>
    </location>
</feature>